<dbReference type="InterPro" id="IPR009057">
    <property type="entry name" value="Homeodomain-like_sf"/>
</dbReference>
<evidence type="ECO:0000259" key="4">
    <source>
        <dbReference type="PROSITE" id="PS01124"/>
    </source>
</evidence>
<protein>
    <recommendedName>
        <fullName evidence="4">HTH araC/xylS-type domain-containing protein</fullName>
    </recommendedName>
</protein>
<evidence type="ECO:0000256" key="3">
    <source>
        <dbReference type="ARBA" id="ARBA00023163"/>
    </source>
</evidence>
<evidence type="ECO:0000256" key="2">
    <source>
        <dbReference type="ARBA" id="ARBA00023125"/>
    </source>
</evidence>
<evidence type="ECO:0000313" key="6">
    <source>
        <dbReference type="Proteomes" id="UP001061361"/>
    </source>
</evidence>
<dbReference type="InterPro" id="IPR050204">
    <property type="entry name" value="AraC_XylS_family_regulators"/>
</dbReference>
<gene>
    <name evidence="5" type="ORF">JCM14722_10160</name>
</gene>
<keyword evidence="1" id="KW-0805">Transcription regulation</keyword>
<evidence type="ECO:0000256" key="1">
    <source>
        <dbReference type="ARBA" id="ARBA00023015"/>
    </source>
</evidence>
<evidence type="ECO:0000313" key="5">
    <source>
        <dbReference type="EMBL" id="BDQ33474.1"/>
    </source>
</evidence>
<reference evidence="5" key="1">
    <citation type="submission" date="2022-08" db="EMBL/GenBank/DDBJ databases">
        <title>Genome Sequence of the sulphate-reducing bacterium, Pseudodesulfovibrio portus JCM14722.</title>
        <authorList>
            <person name="Kondo R."/>
            <person name="Kataoka T."/>
        </authorList>
    </citation>
    <scope>NUCLEOTIDE SEQUENCE</scope>
    <source>
        <strain evidence="5">JCM 14722</strain>
    </source>
</reference>
<dbReference type="SUPFAM" id="SSF46689">
    <property type="entry name" value="Homeodomain-like"/>
    <property type="match status" value="1"/>
</dbReference>
<dbReference type="Gene3D" id="1.10.10.60">
    <property type="entry name" value="Homeodomain-like"/>
    <property type="match status" value="1"/>
</dbReference>
<keyword evidence="2" id="KW-0238">DNA-binding</keyword>
<keyword evidence="6" id="KW-1185">Reference proteome</keyword>
<feature type="domain" description="HTH araC/xylS-type" evidence="4">
    <location>
        <begin position="112"/>
        <end position="200"/>
    </location>
</feature>
<dbReference type="SMART" id="SM00342">
    <property type="entry name" value="HTH_ARAC"/>
    <property type="match status" value="1"/>
</dbReference>
<organism evidence="5 6">
    <name type="scientific">Pseudodesulfovibrio portus</name>
    <dbReference type="NCBI Taxonomy" id="231439"/>
    <lineage>
        <taxon>Bacteria</taxon>
        <taxon>Pseudomonadati</taxon>
        <taxon>Thermodesulfobacteriota</taxon>
        <taxon>Desulfovibrionia</taxon>
        <taxon>Desulfovibrionales</taxon>
        <taxon>Desulfovibrionaceae</taxon>
    </lineage>
</organism>
<dbReference type="EMBL" id="AP026708">
    <property type="protein sequence ID" value="BDQ33474.1"/>
    <property type="molecule type" value="Genomic_DNA"/>
</dbReference>
<dbReference type="Pfam" id="PF12833">
    <property type="entry name" value="HTH_18"/>
    <property type="match status" value="1"/>
</dbReference>
<name>A0ABN6RRD2_9BACT</name>
<dbReference type="PANTHER" id="PTHR46796">
    <property type="entry name" value="HTH-TYPE TRANSCRIPTIONAL ACTIVATOR RHAS-RELATED"/>
    <property type="match status" value="1"/>
</dbReference>
<dbReference type="PROSITE" id="PS01124">
    <property type="entry name" value="HTH_ARAC_FAMILY_2"/>
    <property type="match status" value="1"/>
</dbReference>
<sequence>MDDKSILDVWTMSARERRDVCVIPDGCRDVIVVRHESGKTEAFISPLYRQTIRVEVKPKTEWTGFRLRPGCDVKGIDMPGLLASPHSTDALIDRIECSTRVDANTAEAVGCIKRHGVSVQHCAKQLGVSPRTLQRLLARNTRRSPSFWLRLARVRLCARTLVESGVRPEVAYECHYADQAHMCREIKEWFGVSPSALLQRRDLTEQLFWRAY</sequence>
<keyword evidence="3" id="KW-0804">Transcription</keyword>
<proteinExistence type="predicted"/>
<dbReference type="Proteomes" id="UP001061361">
    <property type="component" value="Chromosome"/>
</dbReference>
<accession>A0ABN6RRD2</accession>
<dbReference type="RefSeq" id="WP_264983529.1">
    <property type="nucleotide sequence ID" value="NZ_AP026708.1"/>
</dbReference>
<dbReference type="InterPro" id="IPR018060">
    <property type="entry name" value="HTH_AraC"/>
</dbReference>